<organism evidence="1 2">
    <name type="scientific">Suillus luteus UH-Slu-Lm8-n1</name>
    <dbReference type="NCBI Taxonomy" id="930992"/>
    <lineage>
        <taxon>Eukaryota</taxon>
        <taxon>Fungi</taxon>
        <taxon>Dikarya</taxon>
        <taxon>Basidiomycota</taxon>
        <taxon>Agaricomycotina</taxon>
        <taxon>Agaricomycetes</taxon>
        <taxon>Agaricomycetidae</taxon>
        <taxon>Boletales</taxon>
        <taxon>Suillineae</taxon>
        <taxon>Suillaceae</taxon>
        <taxon>Suillus</taxon>
    </lineage>
</organism>
<reference evidence="1 2" key="1">
    <citation type="submission" date="2014-04" db="EMBL/GenBank/DDBJ databases">
        <authorList>
            <consortium name="DOE Joint Genome Institute"/>
            <person name="Kuo A."/>
            <person name="Ruytinx J."/>
            <person name="Rineau F."/>
            <person name="Colpaert J."/>
            <person name="Kohler A."/>
            <person name="Nagy L.G."/>
            <person name="Floudas D."/>
            <person name="Copeland A."/>
            <person name="Barry K.W."/>
            <person name="Cichocki N."/>
            <person name="Veneault-Fourrey C."/>
            <person name="LaButti K."/>
            <person name="Lindquist E.A."/>
            <person name="Lipzen A."/>
            <person name="Lundell T."/>
            <person name="Morin E."/>
            <person name="Murat C."/>
            <person name="Sun H."/>
            <person name="Tunlid A."/>
            <person name="Henrissat B."/>
            <person name="Grigoriev I.V."/>
            <person name="Hibbett D.S."/>
            <person name="Martin F."/>
            <person name="Nordberg H.P."/>
            <person name="Cantor M.N."/>
            <person name="Hua S.X."/>
        </authorList>
    </citation>
    <scope>NUCLEOTIDE SEQUENCE [LARGE SCALE GENOMIC DNA]</scope>
    <source>
        <strain evidence="1 2">UH-Slu-Lm8-n1</strain>
    </source>
</reference>
<name>A0A0D0A9A1_9AGAM</name>
<dbReference type="OrthoDB" id="5582146at2759"/>
<dbReference type="InParanoid" id="A0A0D0A9A1"/>
<dbReference type="EMBL" id="KN835155">
    <property type="protein sequence ID" value="KIK46775.1"/>
    <property type="molecule type" value="Genomic_DNA"/>
</dbReference>
<keyword evidence="2" id="KW-1185">Reference proteome</keyword>
<feature type="non-terminal residue" evidence="1">
    <location>
        <position position="1"/>
    </location>
</feature>
<evidence type="ECO:0000313" key="2">
    <source>
        <dbReference type="Proteomes" id="UP000054485"/>
    </source>
</evidence>
<dbReference type="AlphaFoldDB" id="A0A0D0A9A1"/>
<feature type="non-terminal residue" evidence="1">
    <location>
        <position position="68"/>
    </location>
</feature>
<sequence length="68" mass="7271">DNLPHPGSTLFLPSLLASIRAAAPGLPLEPVIIQVLLLCIVSGDRNLILRTREEDIGLVSRLATIVSM</sequence>
<evidence type="ECO:0000313" key="1">
    <source>
        <dbReference type="EMBL" id="KIK46775.1"/>
    </source>
</evidence>
<dbReference type="Proteomes" id="UP000054485">
    <property type="component" value="Unassembled WGS sequence"/>
</dbReference>
<protein>
    <submittedName>
        <fullName evidence="1">Uncharacterized protein</fullName>
    </submittedName>
</protein>
<reference evidence="2" key="2">
    <citation type="submission" date="2015-01" db="EMBL/GenBank/DDBJ databases">
        <title>Evolutionary Origins and Diversification of the Mycorrhizal Mutualists.</title>
        <authorList>
            <consortium name="DOE Joint Genome Institute"/>
            <consortium name="Mycorrhizal Genomics Consortium"/>
            <person name="Kohler A."/>
            <person name="Kuo A."/>
            <person name="Nagy L.G."/>
            <person name="Floudas D."/>
            <person name="Copeland A."/>
            <person name="Barry K.W."/>
            <person name="Cichocki N."/>
            <person name="Veneault-Fourrey C."/>
            <person name="LaButti K."/>
            <person name="Lindquist E.A."/>
            <person name="Lipzen A."/>
            <person name="Lundell T."/>
            <person name="Morin E."/>
            <person name="Murat C."/>
            <person name="Riley R."/>
            <person name="Ohm R."/>
            <person name="Sun H."/>
            <person name="Tunlid A."/>
            <person name="Henrissat B."/>
            <person name="Grigoriev I.V."/>
            <person name="Hibbett D.S."/>
            <person name="Martin F."/>
        </authorList>
    </citation>
    <scope>NUCLEOTIDE SEQUENCE [LARGE SCALE GENOMIC DNA]</scope>
    <source>
        <strain evidence="2">UH-Slu-Lm8-n1</strain>
    </source>
</reference>
<gene>
    <name evidence="1" type="ORF">CY34DRAFT_40782</name>
</gene>
<proteinExistence type="predicted"/>
<accession>A0A0D0A9A1</accession>
<dbReference type="HOGENOM" id="CLU_174961_0_0_1"/>